<dbReference type="OrthoDB" id="2301957at2"/>
<organism evidence="2 3">
    <name type="scientific">Streptococcus massiliensis</name>
    <dbReference type="NCBI Taxonomy" id="313439"/>
    <lineage>
        <taxon>Bacteria</taxon>
        <taxon>Bacillati</taxon>
        <taxon>Bacillota</taxon>
        <taxon>Bacilli</taxon>
        <taxon>Lactobacillales</taxon>
        <taxon>Streptococcaceae</taxon>
        <taxon>Streptococcus</taxon>
    </lineage>
</organism>
<evidence type="ECO:0000313" key="2">
    <source>
        <dbReference type="EMBL" id="SUN76626.1"/>
    </source>
</evidence>
<dbReference type="EMBL" id="UHFR01000005">
    <property type="protein sequence ID" value="SUN76626.1"/>
    <property type="molecule type" value="Genomic_DNA"/>
</dbReference>
<dbReference type="SUPFAM" id="SSF102405">
    <property type="entry name" value="MCP/YpsA-like"/>
    <property type="match status" value="1"/>
</dbReference>
<dbReference type="InterPro" id="IPR010697">
    <property type="entry name" value="YspA"/>
</dbReference>
<dbReference type="RefSeq" id="WP_018371090.1">
    <property type="nucleotide sequence ID" value="NZ_UHFR01000005.1"/>
</dbReference>
<evidence type="ECO:0000256" key="1">
    <source>
        <dbReference type="HAMAP-Rule" id="MF_01575"/>
    </source>
</evidence>
<dbReference type="PANTHER" id="PTHR38440:SF1">
    <property type="entry name" value="UPF0398 PROTEIN SPR0331"/>
    <property type="match status" value="1"/>
</dbReference>
<keyword evidence="3" id="KW-1185">Reference proteome</keyword>
<dbReference type="PIRSF" id="PIRSF021290">
    <property type="entry name" value="DUF1273"/>
    <property type="match status" value="1"/>
</dbReference>
<dbReference type="STRING" id="1123307.GCA_000380065_00406"/>
<dbReference type="Pfam" id="PF06908">
    <property type="entry name" value="YpsA"/>
    <property type="match status" value="1"/>
</dbReference>
<gene>
    <name evidence="2" type="primary">ypsA</name>
    <name evidence="2" type="ORF">NCTC13765_01122</name>
</gene>
<dbReference type="HAMAP" id="MF_01575">
    <property type="entry name" value="UPF0398"/>
    <property type="match status" value="1"/>
</dbReference>
<dbReference type="NCBIfam" id="NF010181">
    <property type="entry name" value="PRK13660.1"/>
    <property type="match status" value="1"/>
</dbReference>
<protein>
    <recommendedName>
        <fullName evidence="1">UPF0398 protein NCTC13765_01122</fullName>
    </recommendedName>
</protein>
<name>A0A380L0A5_9STRE</name>
<dbReference type="Proteomes" id="UP000254634">
    <property type="component" value="Unassembled WGS sequence"/>
</dbReference>
<comment type="similarity">
    <text evidence="1">Belongs to the UPF0398 family.</text>
</comment>
<dbReference type="AlphaFoldDB" id="A0A380L0A5"/>
<accession>A0A380L0A5</accession>
<sequence>MASVLVTGYRASDLGIHNDKDIRVKIIKTAIKRDLLHFLEEGVDWLVFTGNLGFEFWVLEVAKKLQKDYPFQMATIFPFENHGERWNEANQLKLVAFKQVDFTKYAFPRYENPSQFREYNQFLIDNTDAAYLFYDEANETNLKYFYDLARKQENYPIKRLHFDDLNEIVETFYEN</sequence>
<reference evidence="2" key="1">
    <citation type="submission" date="2018-06" db="EMBL/GenBank/DDBJ databases">
        <authorList>
            <consortium name="Pathogen Informatics"/>
            <person name="Doyle S."/>
        </authorList>
    </citation>
    <scope>NUCLEOTIDE SEQUENCE [LARGE SCALE GENOMIC DNA]</scope>
    <source>
        <strain evidence="2">NCTC13765</strain>
    </source>
</reference>
<dbReference type="Gene3D" id="3.40.50.450">
    <property type="match status" value="1"/>
</dbReference>
<proteinExistence type="inferred from homology"/>
<dbReference type="PANTHER" id="PTHR38440">
    <property type="entry name" value="UPF0398 PROTEIN YPSA"/>
    <property type="match status" value="1"/>
</dbReference>
<evidence type="ECO:0000313" key="3">
    <source>
        <dbReference type="Proteomes" id="UP000254634"/>
    </source>
</evidence>